<feature type="domain" description="EGF-like" evidence="5">
    <location>
        <begin position="178"/>
        <end position="218"/>
    </location>
</feature>
<evidence type="ECO:0000256" key="3">
    <source>
        <dbReference type="PROSITE-ProRule" id="PRU00076"/>
    </source>
</evidence>
<dbReference type="Proteomes" id="UP000887458">
    <property type="component" value="Unassembled WGS sequence"/>
</dbReference>
<evidence type="ECO:0000313" key="6">
    <source>
        <dbReference type="EMBL" id="KAH9413020.1"/>
    </source>
</evidence>
<evidence type="ECO:0000313" key="7">
    <source>
        <dbReference type="Proteomes" id="UP000887458"/>
    </source>
</evidence>
<dbReference type="EMBL" id="NJHN03000124">
    <property type="protein sequence ID" value="KAH9413020.1"/>
    <property type="molecule type" value="Genomic_DNA"/>
</dbReference>
<dbReference type="SMART" id="SM00261">
    <property type="entry name" value="FU"/>
    <property type="match status" value="2"/>
</dbReference>
<keyword evidence="7" id="KW-1185">Reference proteome</keyword>
<gene>
    <name evidence="6" type="primary">CRELD2_3</name>
    <name evidence="6" type="ORF">DERP_014002</name>
</gene>
<keyword evidence="4" id="KW-0812">Transmembrane</keyword>
<keyword evidence="4" id="KW-1133">Transmembrane helix</keyword>
<feature type="transmembrane region" description="Helical" evidence="4">
    <location>
        <begin position="12"/>
        <end position="30"/>
    </location>
</feature>
<accession>A0ABQ8IRT4</accession>
<dbReference type="InterPro" id="IPR009030">
    <property type="entry name" value="Growth_fac_rcpt_cys_sf"/>
</dbReference>
<reference evidence="6 7" key="2">
    <citation type="journal article" date="2022" name="Mol. Biol. Evol.">
        <title>Comparative Genomics Reveals Insights into the Divergent Evolution of Astigmatic Mites and Household Pest Adaptations.</title>
        <authorList>
            <person name="Xiong Q."/>
            <person name="Wan A.T."/>
            <person name="Liu X."/>
            <person name="Fung C.S."/>
            <person name="Xiao X."/>
            <person name="Malainual N."/>
            <person name="Hou J."/>
            <person name="Wang L."/>
            <person name="Wang M."/>
            <person name="Yang K.Y."/>
            <person name="Cui Y."/>
            <person name="Leung E.L."/>
            <person name="Nong W."/>
            <person name="Shin S.K."/>
            <person name="Au S.W."/>
            <person name="Jeong K.Y."/>
            <person name="Chew F.T."/>
            <person name="Hui J.H."/>
            <person name="Leung T.F."/>
            <person name="Tungtrongchitr A."/>
            <person name="Zhong N."/>
            <person name="Liu Z."/>
            <person name="Tsui S.K."/>
        </authorList>
    </citation>
    <scope>NUCLEOTIDE SEQUENCE [LARGE SCALE GENOMIC DNA]</scope>
    <source>
        <strain evidence="6">Derp</strain>
    </source>
</reference>
<proteinExistence type="predicted"/>
<dbReference type="CDD" id="cd00054">
    <property type="entry name" value="EGF_CA"/>
    <property type="match status" value="1"/>
</dbReference>
<dbReference type="InterPro" id="IPR018097">
    <property type="entry name" value="EGF_Ca-bd_CS"/>
</dbReference>
<comment type="caution">
    <text evidence="6">The sequence shown here is derived from an EMBL/GenBank/DDBJ whole genome shotgun (WGS) entry which is preliminary data.</text>
</comment>
<evidence type="ECO:0000256" key="2">
    <source>
        <dbReference type="ARBA" id="ARBA00023157"/>
    </source>
</evidence>
<evidence type="ECO:0000256" key="4">
    <source>
        <dbReference type="SAM" id="Phobius"/>
    </source>
</evidence>
<protein>
    <submittedName>
        <fullName evidence="6">Cysteine-rich with EGF-like domain protein 2</fullName>
    </submittedName>
</protein>
<dbReference type="InterPro" id="IPR000742">
    <property type="entry name" value="EGF"/>
</dbReference>
<keyword evidence="2 3" id="KW-1015">Disulfide bond</keyword>
<dbReference type="InterPro" id="IPR006212">
    <property type="entry name" value="Furin_repeat"/>
</dbReference>
<evidence type="ECO:0000256" key="1">
    <source>
        <dbReference type="ARBA" id="ARBA00022536"/>
    </source>
</evidence>
<dbReference type="CDD" id="cd00064">
    <property type="entry name" value="FU"/>
    <property type="match status" value="1"/>
</dbReference>
<comment type="caution">
    <text evidence="3">Lacks conserved residue(s) required for the propagation of feature annotation.</text>
</comment>
<keyword evidence="4" id="KW-0472">Membrane</keyword>
<sequence>MFINKIINWKHYLLIVLFIFVIIFLKIDSIESNENHYQSSTIINNGTTSNETIKRNSIKFKPSVLGKCTRCRLMSNSLFEMIRSLLYDDNTQQQQQQMKNIDFISKIWNRLCFDIKAGHDDCRSFAEENYEKIYEWWNDHSYALLKNQSDNQLIIVNGLCIEFLKVCCPDGHYGHECKQCNGYPDRICSNNGKCAGSGTRLGNGNCLCNHGYTNKNCDSCAKDYFRNETLFHLNGTVQCLPCDPSCSGSCFDFGPKGCHVCRNGYYWTIDNGCIDIDECEPSLSLSSSNDNNPCPLNSFCINTDGSYLCYQCDPACNGCDGDGPDSCLKCAENHILKDGICINPDPKPLIQPYASPARYATYFGLCIVTCIIFRHNIFISSIIGLAVALYIMISEKSLETEYGRQFDKWWNNVFVSDSSETAKHRKKEEKSNYLTKYAYLDNAKHIDLNGLISMSDDLRSNVEILRNSYLSIIKSLVILNERRRQRIRRRNRQYSLENEKSLYQQCSMNREYSGRKFNSDSLEMLKKKNYSTDSKTNSIAAAADDNTNDSWIYDKNFLRDKQISKTSNDNNNDDNEWDLVKFCNPETREEEFQNLFDQAEQFRKTIDRYRLGREELIDMNRFRNLVKQGKKLLEITEILKNNYSNNFLNIFRLR</sequence>
<evidence type="ECO:0000259" key="5">
    <source>
        <dbReference type="PROSITE" id="PS50026"/>
    </source>
</evidence>
<organism evidence="6 7">
    <name type="scientific">Dermatophagoides pteronyssinus</name>
    <name type="common">European house dust mite</name>
    <dbReference type="NCBI Taxonomy" id="6956"/>
    <lineage>
        <taxon>Eukaryota</taxon>
        <taxon>Metazoa</taxon>
        <taxon>Ecdysozoa</taxon>
        <taxon>Arthropoda</taxon>
        <taxon>Chelicerata</taxon>
        <taxon>Arachnida</taxon>
        <taxon>Acari</taxon>
        <taxon>Acariformes</taxon>
        <taxon>Sarcoptiformes</taxon>
        <taxon>Astigmata</taxon>
        <taxon>Psoroptidia</taxon>
        <taxon>Analgoidea</taxon>
        <taxon>Pyroglyphidae</taxon>
        <taxon>Dermatophagoidinae</taxon>
        <taxon>Dermatophagoides</taxon>
    </lineage>
</organism>
<dbReference type="SUPFAM" id="SSF57184">
    <property type="entry name" value="Growth factor receptor domain"/>
    <property type="match status" value="1"/>
</dbReference>
<keyword evidence="1 3" id="KW-0245">EGF-like domain</keyword>
<reference evidence="6 7" key="1">
    <citation type="journal article" date="2018" name="J. Allergy Clin. Immunol.">
        <title>High-quality assembly of Dermatophagoides pteronyssinus genome and transcriptome reveals a wide range of novel allergens.</title>
        <authorList>
            <person name="Liu X.Y."/>
            <person name="Yang K.Y."/>
            <person name="Wang M.Q."/>
            <person name="Kwok J.S."/>
            <person name="Zeng X."/>
            <person name="Yang Z."/>
            <person name="Xiao X.J."/>
            <person name="Lau C.P."/>
            <person name="Li Y."/>
            <person name="Huang Z.M."/>
            <person name="Ba J.G."/>
            <person name="Yim A.K."/>
            <person name="Ouyang C.Y."/>
            <person name="Ngai S.M."/>
            <person name="Chan T.F."/>
            <person name="Leung E.L."/>
            <person name="Liu L."/>
            <person name="Liu Z.G."/>
            <person name="Tsui S.K."/>
        </authorList>
    </citation>
    <scope>NUCLEOTIDE SEQUENCE [LARGE SCALE GENOMIC DNA]</scope>
    <source>
        <strain evidence="6">Derp</strain>
    </source>
</reference>
<dbReference type="PROSITE" id="PS01187">
    <property type="entry name" value="EGF_CA"/>
    <property type="match status" value="1"/>
</dbReference>
<dbReference type="PROSITE" id="PS50026">
    <property type="entry name" value="EGF_3"/>
    <property type="match status" value="1"/>
</dbReference>
<feature type="disulfide bond" evidence="3">
    <location>
        <begin position="208"/>
        <end position="217"/>
    </location>
</feature>
<name>A0ABQ8IRT4_DERPT</name>